<protein>
    <submittedName>
        <fullName evidence="2">Uncharacterized protein</fullName>
    </submittedName>
</protein>
<evidence type="ECO:0000256" key="1">
    <source>
        <dbReference type="SAM" id="MobiDB-lite"/>
    </source>
</evidence>
<dbReference type="AlphaFoldDB" id="A0AAV4WS20"/>
<dbReference type="EMBL" id="BPLQ01015071">
    <property type="protein sequence ID" value="GIY85701.1"/>
    <property type="molecule type" value="Genomic_DNA"/>
</dbReference>
<gene>
    <name evidence="2" type="ORF">CDAR_422321</name>
</gene>
<keyword evidence="3" id="KW-1185">Reference proteome</keyword>
<reference evidence="2 3" key="1">
    <citation type="submission" date="2021-06" db="EMBL/GenBank/DDBJ databases">
        <title>Caerostris darwini draft genome.</title>
        <authorList>
            <person name="Kono N."/>
            <person name="Arakawa K."/>
        </authorList>
    </citation>
    <scope>NUCLEOTIDE SEQUENCE [LARGE SCALE GENOMIC DNA]</scope>
</reference>
<accession>A0AAV4WS20</accession>
<proteinExistence type="predicted"/>
<comment type="caution">
    <text evidence="2">The sequence shown here is derived from an EMBL/GenBank/DDBJ whole genome shotgun (WGS) entry which is preliminary data.</text>
</comment>
<name>A0AAV4WS20_9ARAC</name>
<feature type="region of interest" description="Disordered" evidence="1">
    <location>
        <begin position="1"/>
        <end position="20"/>
    </location>
</feature>
<evidence type="ECO:0000313" key="3">
    <source>
        <dbReference type="Proteomes" id="UP001054837"/>
    </source>
</evidence>
<dbReference type="Proteomes" id="UP001054837">
    <property type="component" value="Unassembled WGS sequence"/>
</dbReference>
<organism evidence="2 3">
    <name type="scientific">Caerostris darwini</name>
    <dbReference type="NCBI Taxonomy" id="1538125"/>
    <lineage>
        <taxon>Eukaryota</taxon>
        <taxon>Metazoa</taxon>
        <taxon>Ecdysozoa</taxon>
        <taxon>Arthropoda</taxon>
        <taxon>Chelicerata</taxon>
        <taxon>Arachnida</taxon>
        <taxon>Araneae</taxon>
        <taxon>Araneomorphae</taxon>
        <taxon>Entelegynae</taxon>
        <taxon>Araneoidea</taxon>
        <taxon>Araneidae</taxon>
        <taxon>Caerostris</taxon>
    </lineage>
</organism>
<evidence type="ECO:0000313" key="2">
    <source>
        <dbReference type="EMBL" id="GIY85701.1"/>
    </source>
</evidence>
<sequence>MHLAEPEGTKNNGTDNTIKKSIRWTFRGSGEERVGRFQPKTKDIISNYSSTEINSPNYHTFNKMHLAEPEGTKNNGTDNTIKKSIRWTFRGSGEERVGRFQPKTK</sequence>